<accession>A0A0F8D6L3</accession>
<proteinExistence type="predicted"/>
<dbReference type="Proteomes" id="UP000053331">
    <property type="component" value="Unassembled WGS sequence"/>
</dbReference>
<name>A0A0F8D6L3_9EURY</name>
<dbReference type="EMBL" id="JNFH02000008">
    <property type="protein sequence ID" value="KKF39944.1"/>
    <property type="molecule type" value="Genomic_DNA"/>
</dbReference>
<gene>
    <name evidence="1" type="ORF">FK85_24655</name>
</gene>
<dbReference type="AlphaFoldDB" id="A0A0F8D6L3"/>
<evidence type="ECO:0000313" key="1">
    <source>
        <dbReference type="EMBL" id="KKF39944.1"/>
    </source>
</evidence>
<comment type="caution">
    <text evidence="1">The sequence shown here is derived from an EMBL/GenBank/DDBJ whole genome shotgun (WGS) entry which is preliminary data.</text>
</comment>
<protein>
    <submittedName>
        <fullName evidence="1">Uncharacterized protein</fullName>
    </submittedName>
</protein>
<reference evidence="1 2" key="1">
    <citation type="journal article" date="2015" name="Genome Announc.">
        <title>Draft genome sequence of a Halorubrum H3 strain isolated from the burlinskoye salt lake (Altai Krai, Russia).</title>
        <authorList>
            <person name="Rozanov A.S."/>
            <person name="Bryanskaya A.V."/>
            <person name="Malup T.K."/>
            <person name="Kotenko A.V."/>
            <person name="Peltek S.E."/>
        </authorList>
    </citation>
    <scope>NUCLEOTIDE SEQUENCE [LARGE SCALE GENOMIC DNA]</scope>
    <source>
        <strain evidence="1 2">H3</strain>
    </source>
</reference>
<sequence>MVRGWREVIWTVRIEQRCQRLVVRAPDIEFEHSSAVEVDIIFYGVFEEPTERFERPEPTRFDIDDGRLPGQFSNAFDVGYRCIPGDAVSVCFQDVSRRIGNFRVLNDYVGERLE</sequence>
<keyword evidence="2" id="KW-1185">Reference proteome</keyword>
<evidence type="ECO:0000313" key="2">
    <source>
        <dbReference type="Proteomes" id="UP000053331"/>
    </source>
</evidence>
<organism evidence="1 2">
    <name type="scientific">Halorubrum saccharovorum</name>
    <dbReference type="NCBI Taxonomy" id="2248"/>
    <lineage>
        <taxon>Archaea</taxon>
        <taxon>Methanobacteriati</taxon>
        <taxon>Methanobacteriota</taxon>
        <taxon>Stenosarchaea group</taxon>
        <taxon>Halobacteria</taxon>
        <taxon>Halobacteriales</taxon>
        <taxon>Haloferacaceae</taxon>
        <taxon>Halorubrum</taxon>
    </lineage>
</organism>